<reference evidence="1" key="1">
    <citation type="submission" date="2016-04" db="EMBL/GenBank/DDBJ databases">
        <authorList>
            <person name="Evans L.H."/>
            <person name="Alamgir A."/>
            <person name="Owens N."/>
            <person name="Weber N.D."/>
            <person name="Virtaneva K."/>
            <person name="Barbian K."/>
            <person name="Babar A."/>
            <person name="Rosenke K."/>
        </authorList>
    </citation>
    <scope>NUCLEOTIDE SEQUENCE</scope>
    <source>
        <strain evidence="1">86</strain>
    </source>
</reference>
<sequence length="325" mass="34682">MTLFVDVDLSSLPKPDVVEALDYETIRAAQIADVIARYPDYSAEALESDPVVKVLETTSYRELGVRQRVNDAARARLLAYAEKADLEWLGADAGVYRLTLDPGDPEAVPPRDPVYESDESLRRRIQLAPESLSVAGPEGGYKYHALTAGETPVSIAVASPERGTVTLTYTFDPDTVAARIKDASAIRPRRGDVLVTILGYDGDGSVDAETVAMVAAYLSSRSVRPMCADVAVQSATIRPYAPVATITVYPGLDSTAIRAAAISSLDAVAARRHRLGEKVTASVIDAALHVSGVQKVTLDGWADVVCDETEAPYMTGRTIAAEVAS</sequence>
<dbReference type="PIRSF" id="PIRSF020481">
    <property type="entry name" value="BAP"/>
    <property type="match status" value="1"/>
</dbReference>
<dbReference type="AlphaFoldDB" id="A0A212KMX2"/>
<proteinExistence type="predicted"/>
<dbReference type="InterPro" id="IPR052726">
    <property type="entry name" value="Phage_Baseplate_Hub"/>
</dbReference>
<gene>
    <name evidence="1" type="primary">J</name>
    <name evidence="1" type="ORF">KL86APRO_40053</name>
</gene>
<protein>
    <submittedName>
        <fullName evidence="1">Baseplate assembly protein J</fullName>
    </submittedName>
</protein>
<name>A0A212KMX2_9PROT</name>
<organism evidence="1">
    <name type="scientific">uncultured Alphaproteobacteria bacterium</name>
    <dbReference type="NCBI Taxonomy" id="91750"/>
    <lineage>
        <taxon>Bacteria</taxon>
        <taxon>Pseudomonadati</taxon>
        <taxon>Pseudomonadota</taxon>
        <taxon>Alphaproteobacteria</taxon>
        <taxon>environmental samples</taxon>
    </lineage>
</organism>
<accession>A0A212KMX2</accession>
<dbReference type="PANTHER" id="PTHR35862:SF1">
    <property type="entry name" value="FELS-2 PROPHAGE PROTEIN"/>
    <property type="match status" value="1"/>
</dbReference>
<dbReference type="EMBL" id="FLUO01000004">
    <property type="protein sequence ID" value="SBW13031.1"/>
    <property type="molecule type" value="Genomic_DNA"/>
</dbReference>
<dbReference type="InterPro" id="IPR014507">
    <property type="entry name" value="Baseplate_assembly_J_pred"/>
</dbReference>
<evidence type="ECO:0000313" key="1">
    <source>
        <dbReference type="EMBL" id="SBW13031.1"/>
    </source>
</evidence>
<dbReference type="PANTHER" id="PTHR35862">
    <property type="entry name" value="FELS-2 PROPHAGE PROTEIN"/>
    <property type="match status" value="1"/>
</dbReference>